<evidence type="ECO:0000259" key="11">
    <source>
        <dbReference type="Pfam" id="PF25019"/>
    </source>
</evidence>
<dbReference type="Gene3D" id="1.20.5.4130">
    <property type="match status" value="1"/>
</dbReference>
<evidence type="ECO:0000256" key="2">
    <source>
        <dbReference type="ARBA" id="ARBA00022614"/>
    </source>
</evidence>
<organism evidence="12">
    <name type="scientific">Triticum aestivum</name>
    <name type="common">Wheat</name>
    <dbReference type="NCBI Taxonomy" id="4565"/>
    <lineage>
        <taxon>Eukaryota</taxon>
        <taxon>Viridiplantae</taxon>
        <taxon>Streptophyta</taxon>
        <taxon>Embryophyta</taxon>
        <taxon>Tracheophyta</taxon>
        <taxon>Spermatophyta</taxon>
        <taxon>Magnoliopsida</taxon>
        <taxon>Liliopsida</taxon>
        <taxon>Poales</taxon>
        <taxon>Poaceae</taxon>
        <taxon>BOP clade</taxon>
        <taxon>Pooideae</taxon>
        <taxon>Triticodae</taxon>
        <taxon>Triticeae</taxon>
        <taxon>Triticinae</taxon>
        <taxon>Triticum</taxon>
    </lineage>
</organism>
<reference evidence="12" key="1">
    <citation type="submission" date="2018-08" db="EMBL/GenBank/DDBJ databases">
        <authorList>
            <person name="Rossello M."/>
        </authorList>
    </citation>
    <scope>NUCLEOTIDE SEQUENCE [LARGE SCALE GENOMIC DNA]</scope>
    <source>
        <strain evidence="12">cv. Chinese Spring</strain>
    </source>
</reference>
<keyword evidence="6" id="KW-0067">ATP-binding</keyword>
<dbReference type="InterPro" id="IPR058922">
    <property type="entry name" value="WHD_DRP"/>
</dbReference>
<dbReference type="Gramene" id="TraesROB_scaffold_182287_01G000100.1">
    <property type="protein sequence ID" value="TraesROB_scaffold_182287_01G000100.1"/>
    <property type="gene ID" value="TraesROB_scaffold_182287_01G000100"/>
</dbReference>
<evidence type="ECO:0000313" key="13">
    <source>
        <dbReference type="Proteomes" id="UP000019116"/>
    </source>
</evidence>
<dbReference type="Gramene" id="TraesCS5B02G558700.1">
    <property type="protein sequence ID" value="TraesCS5B02G558700.1.cds1"/>
    <property type="gene ID" value="TraesCS5B02G558700"/>
</dbReference>
<feature type="domain" description="R13L1/DRL21-like LRR repeat region" evidence="11">
    <location>
        <begin position="727"/>
        <end position="845"/>
    </location>
</feature>
<evidence type="ECO:0000256" key="7">
    <source>
        <dbReference type="SAM" id="Phobius"/>
    </source>
</evidence>
<dbReference type="GO" id="GO:0051707">
    <property type="term" value="P:response to other organism"/>
    <property type="evidence" value="ECO:0007669"/>
    <property type="project" value="UniProtKB-ARBA"/>
</dbReference>
<dbReference type="Gramene" id="TraesWEE_scaffold_004388_01G000200.1">
    <property type="protein sequence ID" value="TraesWEE_scaffold_004388_01G000200.1"/>
    <property type="gene ID" value="TraesWEE_scaffold_004388_01G000200"/>
</dbReference>
<feature type="domain" description="NB-ARC" evidence="8">
    <location>
        <begin position="238"/>
        <end position="393"/>
    </location>
</feature>
<dbReference type="InterPro" id="IPR056789">
    <property type="entry name" value="LRR_R13L1-DRL21"/>
</dbReference>
<dbReference type="SUPFAM" id="SSF52540">
    <property type="entry name" value="P-loop containing nucleoside triphosphate hydrolases"/>
    <property type="match status" value="1"/>
</dbReference>
<feature type="domain" description="Disease resistance N-terminal" evidence="9">
    <location>
        <begin position="41"/>
        <end position="119"/>
    </location>
</feature>
<dbReference type="Proteomes" id="UP000019116">
    <property type="component" value="Chromosome 5B"/>
</dbReference>
<evidence type="ECO:0000256" key="3">
    <source>
        <dbReference type="ARBA" id="ARBA00022737"/>
    </source>
</evidence>
<keyword evidence="2" id="KW-0433">Leucine-rich repeat</keyword>
<dbReference type="InterPro" id="IPR002182">
    <property type="entry name" value="NB-ARC"/>
</dbReference>
<accession>A0A3B6LYN6</accession>
<dbReference type="Gramene" id="TraesCS5B03G1352500.1">
    <property type="protein sequence ID" value="TraesCS5B03G1352500.1.CDS1"/>
    <property type="gene ID" value="TraesCS5B03G1352500"/>
</dbReference>
<dbReference type="InterPro" id="IPR027417">
    <property type="entry name" value="P-loop_NTPase"/>
</dbReference>
<dbReference type="SMR" id="A0A3B6LYN6"/>
<dbReference type="Pfam" id="PF00931">
    <property type="entry name" value="NB-ARC"/>
    <property type="match status" value="1"/>
</dbReference>
<keyword evidence="13" id="KW-1185">Reference proteome</keyword>
<dbReference type="PANTHER" id="PTHR36766:SF70">
    <property type="entry name" value="DISEASE RESISTANCE PROTEIN RGA4"/>
    <property type="match status" value="1"/>
</dbReference>
<dbReference type="Gene3D" id="3.80.10.10">
    <property type="entry name" value="Ribonuclease Inhibitor"/>
    <property type="match status" value="2"/>
</dbReference>
<feature type="domain" description="Disease resistance protein winged helix" evidence="10">
    <location>
        <begin position="482"/>
        <end position="550"/>
    </location>
</feature>
<dbReference type="STRING" id="4565.A0A3B6LYN6"/>
<proteinExistence type="inferred from homology"/>
<name>A0A3B6LYN6_WHEAT</name>
<dbReference type="EnsemblPlants" id="TraesCS5B02G558700.1">
    <property type="protein sequence ID" value="TraesCS5B02G558700.1.cds1"/>
    <property type="gene ID" value="TraesCS5B02G558700"/>
</dbReference>
<dbReference type="GO" id="GO:0006952">
    <property type="term" value="P:defense response"/>
    <property type="evidence" value="ECO:0007669"/>
    <property type="project" value="UniProtKB-KW"/>
</dbReference>
<dbReference type="AlphaFoldDB" id="A0A3B6LYN6"/>
<dbReference type="OrthoDB" id="741849at2759"/>
<dbReference type="PANTHER" id="PTHR36766">
    <property type="entry name" value="PLANT BROAD-SPECTRUM MILDEW RESISTANCE PROTEIN RPW8"/>
    <property type="match status" value="1"/>
</dbReference>
<dbReference type="InterPro" id="IPR042197">
    <property type="entry name" value="Apaf_helical"/>
</dbReference>
<dbReference type="InterPro" id="IPR032675">
    <property type="entry name" value="LRR_dom_sf"/>
</dbReference>
<evidence type="ECO:0000256" key="6">
    <source>
        <dbReference type="ARBA" id="ARBA00022840"/>
    </source>
</evidence>
<dbReference type="Pfam" id="PF18052">
    <property type="entry name" value="Rx_N"/>
    <property type="match status" value="1"/>
</dbReference>
<dbReference type="InterPro" id="IPR036388">
    <property type="entry name" value="WH-like_DNA-bd_sf"/>
</dbReference>
<evidence type="ECO:0000256" key="1">
    <source>
        <dbReference type="ARBA" id="ARBA00008894"/>
    </source>
</evidence>
<dbReference type="Gramene" id="TraesCLE_scaffold_075493_01G000100.1">
    <property type="protein sequence ID" value="TraesCLE_scaffold_075493_01G000100.1"/>
    <property type="gene ID" value="TraesCLE_scaffold_075493_01G000100"/>
</dbReference>
<dbReference type="PRINTS" id="PR00364">
    <property type="entry name" value="DISEASERSIST"/>
</dbReference>
<dbReference type="GO" id="GO:0043531">
    <property type="term" value="F:ADP binding"/>
    <property type="evidence" value="ECO:0007669"/>
    <property type="project" value="InterPro"/>
</dbReference>
<sequence>MRQLCTTSYRHVLKNYIIIAGFQIMMSAAVEQIAGGFSSAVIQRVVDKTMDFLESNYNVSHATEELLTKLRTSLTVVKAITEVADNQLIVSTSLTNWLRNLHSAAYEAEDVLDRFDCHEIVAGKRKVSELISSSVRALKSLIVPDESMKRLECVVQKLDHLCATSNTFVELMKQSNLTTMKEEGIRRETTSRVPVDVKVFGRDEVLELILKIILGSSSSEPESSSLRAKLGARYCVGGVDVVPIVGMSGVGKTTLAQIIYNHENVKLYFKHRAWVYVSKHFSMKRTLQEMLCSFKGNDSSFDYTDSLETIVNNIQNVFHPEERFLLVLDSVWDEMCDQWSSLLTAIAREVPGSVVVVTTQSKRVADTVATICQVPLAPLPWESFWPVFQYYAFGTSNVVVENNPTLLFIGEKIARKLEGLPLAAKVMGNLLRSRLTIDQWRSILESDWWDRSDVLCEILPYMGISYQDLHPRQRQSFAFCSIFPQNYLFDKDRLVSMWISHDFIQHSGFDGTRLEDIGDQVFDELVQRSFFQSTFDNKRYTMHDLVRALAIAVSSYECFFHKETSQRASPTVRHLALQVGNQMQIHELNKYKNLRTILLFGHCDSNAICDVVDNMLVNSRSIRVLDLSHLEVMTNMLPSIASLRNLRFLDLSFTRFSNLRNFPCNLQVLYLRGYARNTIPQTINMLANLRHLYVDATALSLIPGIGQLSQLQELENFSAGKRNGFMISELKYMQELSGKLCISNIHIIKNKHEAMDANMIEKKHLEALELKGRNVSKDVLEGLQPHPNLQELMIEGYGATSFPSWMLEAHLFTKLKSLYVGNCRHLVVLPPFGKITSLKHLTLNNLPSVKQVDGTSFDCFPNLEDLKVSLMTSWTNWSHAESDHGPLLQRVTRFELHDCPLLKEVPYLSFMSSLSELDISVCGDFVKALPQYVQLLTHLKKLSMSFCDHTLLLSGQHLKSLEYLYLRKCGGLRLIDGLHCFPNLRKVNVYGCPNILTEFSDQSTIQDEQSGLRLTNMVTDYSLFNRNCFLPSVRDLLIAYIDDLYFTPEQEEWFEQLISVEKIEFGFCNFLERLPTTLARLTSLTILHLKWTRPVFLEGVVPQNLQELVMNGFSGETENNFKPGGSEWVNISHVPYIRLNDKTVQNLSVNAASSSSNHQS</sequence>
<keyword evidence="3" id="KW-0677">Repeat</keyword>
<evidence type="ECO:0000256" key="5">
    <source>
        <dbReference type="ARBA" id="ARBA00022821"/>
    </source>
</evidence>
<dbReference type="OMA" id="ATICQVP"/>
<dbReference type="InterPro" id="IPR041118">
    <property type="entry name" value="Rx_N"/>
</dbReference>
<dbReference type="SUPFAM" id="SSF52058">
    <property type="entry name" value="L domain-like"/>
    <property type="match status" value="1"/>
</dbReference>
<dbReference type="Pfam" id="PF23559">
    <property type="entry name" value="WHD_DRP"/>
    <property type="match status" value="1"/>
</dbReference>
<evidence type="ECO:0000259" key="10">
    <source>
        <dbReference type="Pfam" id="PF23559"/>
    </source>
</evidence>
<evidence type="ECO:0000256" key="4">
    <source>
        <dbReference type="ARBA" id="ARBA00022741"/>
    </source>
</evidence>
<protein>
    <recommendedName>
        <fullName evidence="14">NB-ARC domain-containing protein</fullName>
    </recommendedName>
</protein>
<dbReference type="PaxDb" id="4565-Traes_5BL_5F3CC20BC.3"/>
<dbReference type="Gramene" id="TraesRN5B0101322100.1">
    <property type="protein sequence ID" value="TraesRN5B0101322100.1"/>
    <property type="gene ID" value="TraesRN5B0101322100"/>
</dbReference>
<keyword evidence="7" id="KW-0812">Transmembrane</keyword>
<keyword evidence="5" id="KW-0611">Plant defense</keyword>
<dbReference type="Gene3D" id="1.10.8.430">
    <property type="entry name" value="Helical domain of apoptotic protease-activating factors"/>
    <property type="match status" value="1"/>
</dbReference>
<reference evidence="12" key="2">
    <citation type="submission" date="2018-10" db="UniProtKB">
        <authorList>
            <consortium name="EnsemblPlants"/>
        </authorList>
    </citation>
    <scope>IDENTIFICATION</scope>
</reference>
<keyword evidence="4" id="KW-0547">Nucleotide-binding</keyword>
<evidence type="ECO:0000313" key="12">
    <source>
        <dbReference type="EnsemblPlants" id="TraesCS5B02G558700.1.cds1"/>
    </source>
</evidence>
<comment type="similarity">
    <text evidence="1">Belongs to the disease resistance NB-LRR family.</text>
</comment>
<dbReference type="GO" id="GO:0005524">
    <property type="term" value="F:ATP binding"/>
    <property type="evidence" value="ECO:0007669"/>
    <property type="project" value="UniProtKB-KW"/>
</dbReference>
<evidence type="ECO:0000259" key="8">
    <source>
        <dbReference type="Pfam" id="PF00931"/>
    </source>
</evidence>
<feature type="transmembrane region" description="Helical" evidence="7">
    <location>
        <begin position="12"/>
        <end position="30"/>
    </location>
</feature>
<keyword evidence="7" id="KW-1133">Transmembrane helix</keyword>
<evidence type="ECO:0000259" key="9">
    <source>
        <dbReference type="Pfam" id="PF18052"/>
    </source>
</evidence>
<dbReference type="Gene3D" id="3.40.50.300">
    <property type="entry name" value="P-loop containing nucleotide triphosphate hydrolases"/>
    <property type="match status" value="1"/>
</dbReference>
<evidence type="ECO:0008006" key="14">
    <source>
        <dbReference type="Google" id="ProtNLM"/>
    </source>
</evidence>
<dbReference type="Pfam" id="PF25019">
    <property type="entry name" value="LRR_R13L1-DRL21"/>
    <property type="match status" value="1"/>
</dbReference>
<dbReference type="Gene3D" id="1.10.10.10">
    <property type="entry name" value="Winged helix-like DNA-binding domain superfamily/Winged helix DNA-binding domain"/>
    <property type="match status" value="1"/>
</dbReference>
<dbReference type="Gramene" id="TraesCAD_scaffold_001312_01G000100.1">
    <property type="protein sequence ID" value="TraesCAD_scaffold_001312_01G000100.1"/>
    <property type="gene ID" value="TraesCAD_scaffold_001312_01G000100"/>
</dbReference>
<keyword evidence="7" id="KW-0472">Membrane</keyword>